<evidence type="ECO:0000313" key="1">
    <source>
        <dbReference type="EnsemblPlants" id="EMT13526"/>
    </source>
</evidence>
<accession>N1QW28</accession>
<dbReference type="EnsemblPlants" id="EMT13526">
    <property type="protein sequence ID" value="EMT13526"/>
    <property type="gene ID" value="F775_25795"/>
</dbReference>
<dbReference type="Gene3D" id="3.40.50.2000">
    <property type="entry name" value="Glycogen Phosphorylase B"/>
    <property type="match status" value="2"/>
</dbReference>
<dbReference type="AlphaFoldDB" id="N1QW28"/>
<reference evidence="1" key="1">
    <citation type="submission" date="2015-06" db="UniProtKB">
        <authorList>
            <consortium name="EnsemblPlants"/>
        </authorList>
    </citation>
    <scope>IDENTIFICATION</scope>
</reference>
<dbReference type="PANTHER" id="PTHR48045:SF31">
    <property type="entry name" value="UDP-GLYCOSYLTRANSFERASE 76B1-LIKE"/>
    <property type="match status" value="1"/>
</dbReference>
<protein>
    <submittedName>
        <fullName evidence="1">Cytokinin-O-glucosyltransferase 1</fullName>
    </submittedName>
</protein>
<sequence>MEPYVCGKLLTHHQKGSKICRRRIRAFLRHCRWNSVLETIAVGVLVLTWLIVFDQFITERLLTQVLGVGERLWQGVWSTRYDESKVVPAKAVARALTTFMEPEGPGHAARSRVMGLTVKVHAAMAEGGSSDHDLHGLIHDLREARGTLIHTSVLCTCACARFASGGST</sequence>
<organism evidence="1">
    <name type="scientific">Aegilops tauschii</name>
    <name type="common">Tausch's goatgrass</name>
    <name type="synonym">Aegilops squarrosa</name>
    <dbReference type="NCBI Taxonomy" id="37682"/>
    <lineage>
        <taxon>Eukaryota</taxon>
        <taxon>Viridiplantae</taxon>
        <taxon>Streptophyta</taxon>
        <taxon>Embryophyta</taxon>
        <taxon>Tracheophyta</taxon>
        <taxon>Spermatophyta</taxon>
        <taxon>Magnoliopsida</taxon>
        <taxon>Liliopsida</taxon>
        <taxon>Poales</taxon>
        <taxon>Poaceae</taxon>
        <taxon>BOP clade</taxon>
        <taxon>Pooideae</taxon>
        <taxon>Triticodae</taxon>
        <taxon>Triticeae</taxon>
        <taxon>Triticinae</taxon>
        <taxon>Aegilops</taxon>
    </lineage>
</organism>
<dbReference type="SUPFAM" id="SSF53756">
    <property type="entry name" value="UDP-Glycosyltransferase/glycogen phosphorylase"/>
    <property type="match status" value="1"/>
</dbReference>
<dbReference type="PANTHER" id="PTHR48045">
    <property type="entry name" value="UDP-GLYCOSYLTRANSFERASE 72B1"/>
    <property type="match status" value="1"/>
</dbReference>
<name>N1QW28_AEGTA</name>
<proteinExistence type="predicted"/>